<dbReference type="GeneID" id="35294273"/>
<reference evidence="1 2" key="1">
    <citation type="journal article" date="2017" name="Int. J. Syst. Evol. Microbiol.">
        <title>Macrococcus canis sp. nov., a skin bacterium associated with infections in dogs.</title>
        <authorList>
            <person name="Gobeli Brawand S."/>
            <person name="Cotting K."/>
            <person name="Gomez-Sanz E."/>
            <person name="Collaud A."/>
            <person name="Thomann A."/>
            <person name="Brodard I."/>
            <person name="Rodriguez-Campos S."/>
            <person name="Strauss C."/>
            <person name="Perreten V."/>
        </authorList>
    </citation>
    <scope>NUCLEOTIDE SEQUENCE [LARGE SCALE GENOMIC DNA]</scope>
    <source>
        <strain evidence="1 2">KM45013</strain>
    </source>
</reference>
<gene>
    <name evidence="1" type="ORF">MCCS_01160</name>
</gene>
<protein>
    <submittedName>
        <fullName evidence="1">Tetratricopeptide repeat protein</fullName>
    </submittedName>
</protein>
<dbReference type="InterPro" id="IPR011990">
    <property type="entry name" value="TPR-like_helical_dom_sf"/>
</dbReference>
<dbReference type="KEGG" id="mcak:MCCS_01160"/>
<dbReference type="STRING" id="1855823.MCCS_01160"/>
<proteinExistence type="predicted"/>
<dbReference type="RefSeq" id="WP_086041508.1">
    <property type="nucleotide sequence ID" value="NZ_CBCRZA010000011.1"/>
</dbReference>
<dbReference type="AlphaFoldDB" id="A0A1W7A8A1"/>
<dbReference type="EMBL" id="CP021059">
    <property type="protein sequence ID" value="ARQ05788.1"/>
    <property type="molecule type" value="Genomic_DNA"/>
</dbReference>
<dbReference type="Proteomes" id="UP000194154">
    <property type="component" value="Chromosome"/>
</dbReference>
<evidence type="ECO:0000313" key="1">
    <source>
        <dbReference type="EMBL" id="ARQ05788.1"/>
    </source>
</evidence>
<evidence type="ECO:0000313" key="2">
    <source>
        <dbReference type="Proteomes" id="UP000194154"/>
    </source>
</evidence>
<organism evidence="1 2">
    <name type="scientific">Macrococcoides canis</name>
    <dbReference type="NCBI Taxonomy" id="1855823"/>
    <lineage>
        <taxon>Bacteria</taxon>
        <taxon>Bacillati</taxon>
        <taxon>Bacillota</taxon>
        <taxon>Bacilli</taxon>
        <taxon>Bacillales</taxon>
        <taxon>Staphylococcaceae</taxon>
        <taxon>Macrococcoides</taxon>
    </lineage>
</organism>
<keyword evidence="2" id="KW-1185">Reference proteome</keyword>
<dbReference type="SUPFAM" id="SSF48452">
    <property type="entry name" value="TPR-like"/>
    <property type="match status" value="1"/>
</dbReference>
<dbReference type="OrthoDB" id="4868202at2"/>
<sequence>MNYPKYTIDEFTLREVLINKDETMSWCKQNEDNREVVSFLRMLGELETAKKFGHKFLLSTENNLQKTKALLRLASVYHWSNEFEIAKELFDECININNDIVTEAFIYQHLSKMYFDKKDYEHSHICALRAHKIRSNFDQDRLASTELILKRLSDFL</sequence>
<name>A0A1W7A8A1_9STAP</name>
<accession>A0A1W7A8A1</accession>
<dbReference type="Gene3D" id="1.25.40.10">
    <property type="entry name" value="Tetratricopeptide repeat domain"/>
    <property type="match status" value="1"/>
</dbReference>